<protein>
    <submittedName>
        <fullName evidence="1">Uncharacterized protein</fullName>
    </submittedName>
</protein>
<sequence length="197" mass="23756">MGGISLSSREQEKKKVFFQLGNRFGLPKELIIYLYQVLMNSIKHDMDLEINFRINILSSHLCGPSAISYDMDELFTLNNPFQFRFPIGRGNEWLIQSNEARREDIFYHGCYNQLKPRDIICQQIKIYGDYHFLLRQRIIRCREYYESLEDMYRVRFIDDVGVDLFDHYWEHLDDNAYNLICQGDTYEETWLDFVEQD</sequence>
<dbReference type="EMBL" id="MN738839">
    <property type="protein sequence ID" value="QHT39235.1"/>
    <property type="molecule type" value="Genomic_DNA"/>
</dbReference>
<reference evidence="1" key="1">
    <citation type="journal article" date="2020" name="Nature">
        <title>Giant virus diversity and host interactions through global metagenomics.</title>
        <authorList>
            <person name="Schulz F."/>
            <person name="Roux S."/>
            <person name="Paez-Espino D."/>
            <person name="Jungbluth S."/>
            <person name="Walsh D.A."/>
            <person name="Denef V.J."/>
            <person name="McMahon K.D."/>
            <person name="Konstantinidis K.T."/>
            <person name="Eloe-Fadrosh E.A."/>
            <person name="Kyrpides N.C."/>
            <person name="Woyke T."/>
        </authorList>
    </citation>
    <scope>NUCLEOTIDE SEQUENCE</scope>
    <source>
        <strain evidence="1">GVMAG-S-ERX556126-94</strain>
    </source>
</reference>
<evidence type="ECO:0000313" key="1">
    <source>
        <dbReference type="EMBL" id="QHT39235.1"/>
    </source>
</evidence>
<organism evidence="1">
    <name type="scientific">viral metagenome</name>
    <dbReference type="NCBI Taxonomy" id="1070528"/>
    <lineage>
        <taxon>unclassified sequences</taxon>
        <taxon>metagenomes</taxon>
        <taxon>organismal metagenomes</taxon>
    </lineage>
</organism>
<dbReference type="AlphaFoldDB" id="A0A6C0FLB7"/>
<proteinExistence type="predicted"/>
<name>A0A6C0FLB7_9ZZZZ</name>
<accession>A0A6C0FLB7</accession>